<reference evidence="1 2" key="1">
    <citation type="submission" date="2014-09" db="EMBL/GenBank/DDBJ databases">
        <authorList>
            <person name="Ellenberger Sabrina"/>
        </authorList>
    </citation>
    <scope>NUCLEOTIDE SEQUENCE [LARGE SCALE GENOMIC DNA]</scope>
    <source>
        <strain evidence="1 2">CBS 412.66</strain>
    </source>
</reference>
<evidence type="ECO:0000313" key="2">
    <source>
        <dbReference type="Proteomes" id="UP000054107"/>
    </source>
</evidence>
<name>A0A0B7NMJ1_9FUNG</name>
<dbReference type="AlphaFoldDB" id="A0A0B7NMJ1"/>
<dbReference type="Proteomes" id="UP000054107">
    <property type="component" value="Unassembled WGS sequence"/>
</dbReference>
<dbReference type="EMBL" id="LN733872">
    <property type="protein sequence ID" value="CEP18602.1"/>
    <property type="molecule type" value="Genomic_DNA"/>
</dbReference>
<keyword evidence="2" id="KW-1185">Reference proteome</keyword>
<protein>
    <submittedName>
        <fullName evidence="1">Uncharacterized protein</fullName>
    </submittedName>
</protein>
<organism evidence="1 2">
    <name type="scientific">Parasitella parasitica</name>
    <dbReference type="NCBI Taxonomy" id="35722"/>
    <lineage>
        <taxon>Eukaryota</taxon>
        <taxon>Fungi</taxon>
        <taxon>Fungi incertae sedis</taxon>
        <taxon>Mucoromycota</taxon>
        <taxon>Mucoromycotina</taxon>
        <taxon>Mucoromycetes</taxon>
        <taxon>Mucorales</taxon>
        <taxon>Mucorineae</taxon>
        <taxon>Mucoraceae</taxon>
        <taxon>Parasitella</taxon>
    </lineage>
</organism>
<sequence length="142" mass="15718">MQQQIIALQAQLQGATDTPMQSADDTATLPLLNGYSTPIPLPRMAYLDCKAPATILTAVRAINKSQRYEDNSLKQLQYQLSAVYCPLEILSHELVIYEAYAYITYSCNNSALRVINPSFTLKSGKDDANNTPPLDESPNNTF</sequence>
<gene>
    <name evidence="1" type="primary">PARPA_12908.1 scaffold 45652</name>
</gene>
<accession>A0A0B7NMJ1</accession>
<proteinExistence type="predicted"/>
<dbReference type="OrthoDB" id="2286148at2759"/>
<evidence type="ECO:0000313" key="1">
    <source>
        <dbReference type="EMBL" id="CEP18602.1"/>
    </source>
</evidence>